<sequence>MANRMGYADCLASPSHGSVWELTPLLVLLLGAYATGPEEDGGIVRAIT</sequence>
<protein>
    <submittedName>
        <fullName evidence="1">Uncharacterized protein</fullName>
    </submittedName>
</protein>
<comment type="caution">
    <text evidence="1">The sequence shown here is derived from an EMBL/GenBank/DDBJ whole genome shotgun (WGS) entry which is preliminary data.</text>
</comment>
<accession>A0ABU1W9V6</accession>
<organism evidence="1 2">
    <name type="scientific">Lysobacter niastensis</name>
    <dbReference type="NCBI Taxonomy" id="380629"/>
    <lineage>
        <taxon>Bacteria</taxon>
        <taxon>Pseudomonadati</taxon>
        <taxon>Pseudomonadota</taxon>
        <taxon>Gammaproteobacteria</taxon>
        <taxon>Lysobacterales</taxon>
        <taxon>Lysobacteraceae</taxon>
        <taxon>Lysobacter</taxon>
    </lineage>
</organism>
<reference evidence="1 2" key="1">
    <citation type="submission" date="2023-07" db="EMBL/GenBank/DDBJ databases">
        <title>Sorghum-associated microbial communities from plants grown in Nebraska, USA.</title>
        <authorList>
            <person name="Schachtman D."/>
        </authorList>
    </citation>
    <scope>NUCLEOTIDE SEQUENCE [LARGE SCALE GENOMIC DNA]</scope>
    <source>
        <strain evidence="1 2">BE198</strain>
    </source>
</reference>
<name>A0ABU1W9V6_9GAMM</name>
<evidence type="ECO:0000313" key="1">
    <source>
        <dbReference type="EMBL" id="MDR7134085.1"/>
    </source>
</evidence>
<evidence type="ECO:0000313" key="2">
    <source>
        <dbReference type="Proteomes" id="UP001251524"/>
    </source>
</evidence>
<dbReference type="Proteomes" id="UP001251524">
    <property type="component" value="Unassembled WGS sequence"/>
</dbReference>
<gene>
    <name evidence="1" type="ORF">J2X06_001269</name>
</gene>
<dbReference type="EMBL" id="JAVDVY010000001">
    <property type="protein sequence ID" value="MDR7134085.1"/>
    <property type="molecule type" value="Genomic_DNA"/>
</dbReference>
<proteinExistence type="predicted"/>
<keyword evidence="2" id="KW-1185">Reference proteome</keyword>